<feature type="active site" description="Charge relay system" evidence="6">
    <location>
        <position position="198"/>
    </location>
</feature>
<keyword evidence="3" id="KW-0645">Protease</keyword>
<dbReference type="Gene3D" id="3.50.30.60">
    <property type="entry name" value="LD-carboxypeptidase A C-terminal domain-like"/>
    <property type="match status" value="1"/>
</dbReference>
<evidence type="ECO:0000259" key="8">
    <source>
        <dbReference type="Pfam" id="PF17676"/>
    </source>
</evidence>
<feature type="domain" description="LD-carboxypeptidase C-terminal" evidence="8">
    <location>
        <begin position="167"/>
        <end position="277"/>
    </location>
</feature>
<dbReference type="InterPro" id="IPR040921">
    <property type="entry name" value="Peptidase_S66C"/>
</dbReference>
<keyword evidence="2" id="KW-0121">Carboxypeptidase</keyword>
<evidence type="ECO:0000256" key="5">
    <source>
        <dbReference type="ARBA" id="ARBA00022825"/>
    </source>
</evidence>
<dbReference type="InterPro" id="IPR027478">
    <property type="entry name" value="LdcA_N"/>
</dbReference>
<evidence type="ECO:0000259" key="7">
    <source>
        <dbReference type="Pfam" id="PF02016"/>
    </source>
</evidence>
<dbReference type="PANTHER" id="PTHR30237:SF2">
    <property type="entry name" value="MUREIN TETRAPEPTIDE CARBOXYPEPTIDASE"/>
    <property type="match status" value="1"/>
</dbReference>
<evidence type="ECO:0000256" key="4">
    <source>
        <dbReference type="ARBA" id="ARBA00022801"/>
    </source>
</evidence>
<dbReference type="Proteomes" id="UP000507962">
    <property type="component" value="Unassembled WGS sequence"/>
</dbReference>
<dbReference type="PANTHER" id="PTHR30237">
    <property type="entry name" value="MURAMOYLTETRAPEPTIDE CARBOXYPEPTIDASE"/>
    <property type="match status" value="1"/>
</dbReference>
<sequence>MIFPFGQDAQIGVVAPSGVVDPVKLEKGMAVLRAAGWDVAVDTAVGDAMGYLAGSEAVRRASLLRMAQARPDLLVAARGGYGAMRLLAELTDEELLELPPLMGFSDTTAFLVRLVGLGRRVVHGPTIQGLAMACPETLDALEGLFSAGVRPNPLGDAWDFLVAGETEGLLTGGNLATLAHLCGTPLQPDFSGCVLALEDVHEAPYRLDRALTQMRLSGAFDGVRGVLVGEFLHCGEKGAPEAVLREVFAPLGIPVVTGGRFGHGPTNLPMVFGEQVVLSSVAGFRYV</sequence>
<dbReference type="GO" id="GO:0008236">
    <property type="term" value="F:serine-type peptidase activity"/>
    <property type="evidence" value="ECO:0007669"/>
    <property type="project" value="UniProtKB-KW"/>
</dbReference>
<comment type="similarity">
    <text evidence="1">Belongs to the peptidase S66 family.</text>
</comment>
<protein>
    <submittedName>
        <fullName evidence="9">Peptidase family s66</fullName>
    </submittedName>
</protein>
<reference evidence="9 10" key="1">
    <citation type="submission" date="2019-03" db="EMBL/GenBank/DDBJ databases">
        <authorList>
            <person name="Nijsse B."/>
        </authorList>
    </citation>
    <scope>NUCLEOTIDE SEQUENCE [LARGE SCALE GENOMIC DNA]</scope>
    <source>
        <strain evidence="9">Desulfoluna butyratoxydans MSL71</strain>
    </source>
</reference>
<dbReference type="EMBL" id="CAADHO010000002">
    <property type="protein sequence ID" value="VFQ43398.1"/>
    <property type="molecule type" value="Genomic_DNA"/>
</dbReference>
<dbReference type="Pfam" id="PF17676">
    <property type="entry name" value="Peptidase_S66C"/>
    <property type="match status" value="1"/>
</dbReference>
<evidence type="ECO:0000256" key="2">
    <source>
        <dbReference type="ARBA" id="ARBA00022645"/>
    </source>
</evidence>
<name>A0A4V6IL17_9BACT</name>
<dbReference type="AlphaFoldDB" id="A0A4V6IL17"/>
<dbReference type="PIRSF" id="PIRSF028757">
    <property type="entry name" value="LD-carboxypeptidase"/>
    <property type="match status" value="1"/>
</dbReference>
<dbReference type="InterPro" id="IPR040449">
    <property type="entry name" value="Peptidase_S66_N"/>
</dbReference>
<keyword evidence="5" id="KW-0720">Serine protease</keyword>
<organism evidence="9 10">
    <name type="scientific">Desulfoluna butyratoxydans</name>
    <dbReference type="NCBI Taxonomy" id="231438"/>
    <lineage>
        <taxon>Bacteria</taxon>
        <taxon>Pseudomonadati</taxon>
        <taxon>Thermodesulfobacteriota</taxon>
        <taxon>Desulfobacteria</taxon>
        <taxon>Desulfobacterales</taxon>
        <taxon>Desulfolunaceae</taxon>
        <taxon>Desulfoluna</taxon>
    </lineage>
</organism>
<dbReference type="GO" id="GO:0004180">
    <property type="term" value="F:carboxypeptidase activity"/>
    <property type="evidence" value="ECO:0007669"/>
    <property type="project" value="UniProtKB-KW"/>
</dbReference>
<feature type="domain" description="LD-carboxypeptidase N-terminal" evidence="7">
    <location>
        <begin position="11"/>
        <end position="124"/>
    </location>
</feature>
<dbReference type="Pfam" id="PF02016">
    <property type="entry name" value="Peptidase_S66"/>
    <property type="match status" value="1"/>
</dbReference>
<evidence type="ECO:0000256" key="1">
    <source>
        <dbReference type="ARBA" id="ARBA00010233"/>
    </source>
</evidence>
<dbReference type="Gene3D" id="3.40.50.10740">
    <property type="entry name" value="Class I glutamine amidotransferase-like"/>
    <property type="match status" value="1"/>
</dbReference>
<dbReference type="GO" id="GO:0006508">
    <property type="term" value="P:proteolysis"/>
    <property type="evidence" value="ECO:0007669"/>
    <property type="project" value="UniProtKB-KW"/>
</dbReference>
<feature type="active site" description="Charge relay system" evidence="6">
    <location>
        <position position="263"/>
    </location>
</feature>
<accession>A0A4V6IL17</accession>
<proteinExistence type="inferred from homology"/>
<feature type="active site" description="Nucleophile" evidence="6">
    <location>
        <position position="105"/>
    </location>
</feature>
<dbReference type="InterPro" id="IPR029062">
    <property type="entry name" value="Class_I_gatase-like"/>
</dbReference>
<dbReference type="InterPro" id="IPR027461">
    <property type="entry name" value="Carboxypeptidase_A_C_sf"/>
</dbReference>
<dbReference type="SUPFAM" id="SSF141986">
    <property type="entry name" value="LD-carboxypeptidase A C-terminal domain-like"/>
    <property type="match status" value="1"/>
</dbReference>
<evidence type="ECO:0000313" key="9">
    <source>
        <dbReference type="EMBL" id="VFQ43398.1"/>
    </source>
</evidence>
<gene>
    <name evidence="9" type="ORF">MSL71_10260</name>
</gene>
<dbReference type="RefSeq" id="WP_180137618.1">
    <property type="nucleotide sequence ID" value="NZ_CAADHO010000002.1"/>
</dbReference>
<dbReference type="InterPro" id="IPR003507">
    <property type="entry name" value="S66_fam"/>
</dbReference>
<evidence type="ECO:0000256" key="6">
    <source>
        <dbReference type="PIRSR" id="PIRSR028757-1"/>
    </source>
</evidence>
<dbReference type="SUPFAM" id="SSF52317">
    <property type="entry name" value="Class I glutamine amidotransferase-like"/>
    <property type="match status" value="1"/>
</dbReference>
<dbReference type="CDD" id="cd07025">
    <property type="entry name" value="Peptidase_S66"/>
    <property type="match status" value="1"/>
</dbReference>
<keyword evidence="10" id="KW-1185">Reference proteome</keyword>
<evidence type="ECO:0000313" key="10">
    <source>
        <dbReference type="Proteomes" id="UP000507962"/>
    </source>
</evidence>
<keyword evidence="4" id="KW-0378">Hydrolase</keyword>
<evidence type="ECO:0000256" key="3">
    <source>
        <dbReference type="ARBA" id="ARBA00022670"/>
    </source>
</evidence>